<comment type="caution">
    <text evidence="4">The sequence shown here is derived from an EMBL/GenBank/DDBJ whole genome shotgun (WGS) entry which is preliminary data.</text>
</comment>
<keyword evidence="2" id="KW-1015">Disulfide bond</keyword>
<dbReference type="Proteomes" id="UP000078284">
    <property type="component" value="Chromosome 1"/>
</dbReference>
<dbReference type="PANTHER" id="PTHR32444:SF89">
    <property type="entry name" value="S GLYCOPROTEIN"/>
    <property type="match status" value="1"/>
</dbReference>
<organism evidence="4 5">
    <name type="scientific">Arabidopsis thaliana</name>
    <name type="common">Mouse-ear cress</name>
    <dbReference type="NCBI Taxonomy" id="3702"/>
    <lineage>
        <taxon>Eukaryota</taxon>
        <taxon>Viridiplantae</taxon>
        <taxon>Streptophyta</taxon>
        <taxon>Embryophyta</taxon>
        <taxon>Tracheophyta</taxon>
        <taxon>Spermatophyta</taxon>
        <taxon>Magnoliopsida</taxon>
        <taxon>eudicotyledons</taxon>
        <taxon>Gunneridae</taxon>
        <taxon>Pentapetalae</taxon>
        <taxon>rosids</taxon>
        <taxon>malvids</taxon>
        <taxon>Brassicales</taxon>
        <taxon>Brassicaceae</taxon>
        <taxon>Camelineae</taxon>
        <taxon>Arabidopsis</taxon>
    </lineage>
</organism>
<accession>A0A178WFL0</accession>
<evidence type="ECO:0000256" key="2">
    <source>
        <dbReference type="ARBA" id="ARBA00023157"/>
    </source>
</evidence>
<reference evidence="5" key="1">
    <citation type="journal article" date="2016" name="Proc. Natl. Acad. Sci. U.S.A.">
        <title>Chromosome-level assembly of Arabidopsis thaliana Ler reveals the extent of translocation and inversion polymorphisms.</title>
        <authorList>
            <person name="Zapata L."/>
            <person name="Ding J."/>
            <person name="Willing E.M."/>
            <person name="Hartwig B."/>
            <person name="Bezdan D."/>
            <person name="Jiao W.B."/>
            <person name="Patel V."/>
            <person name="Velikkakam James G."/>
            <person name="Koornneef M."/>
            <person name="Ossowski S."/>
            <person name="Schneeberger K."/>
        </authorList>
    </citation>
    <scope>NUCLEOTIDE SEQUENCE [LARGE SCALE GENOMIC DNA]</scope>
    <source>
        <strain evidence="5">cv. Landsberg erecta</strain>
    </source>
</reference>
<gene>
    <name evidence="4" type="ordered locus">AXX17_At1g59440</name>
</gene>
<evidence type="ECO:0000256" key="1">
    <source>
        <dbReference type="ARBA" id="ARBA00022729"/>
    </source>
</evidence>
<feature type="domain" description="S-locus glycoprotein" evidence="3">
    <location>
        <begin position="50"/>
        <end position="116"/>
    </location>
</feature>
<evidence type="ECO:0000313" key="5">
    <source>
        <dbReference type="Proteomes" id="UP000078284"/>
    </source>
</evidence>
<protein>
    <recommendedName>
        <fullName evidence="3">S-locus glycoprotein domain-containing protein</fullName>
    </recommendedName>
</protein>
<evidence type="ECO:0000259" key="3">
    <source>
        <dbReference type="Pfam" id="PF00954"/>
    </source>
</evidence>
<evidence type="ECO:0000313" key="4">
    <source>
        <dbReference type="EMBL" id="OAP17167.1"/>
    </source>
</evidence>
<dbReference type="AlphaFoldDB" id="A0A178WFL0"/>
<dbReference type="EMBL" id="LUHQ01000001">
    <property type="protein sequence ID" value="OAP17167.1"/>
    <property type="molecule type" value="Genomic_DNA"/>
</dbReference>
<dbReference type="InterPro" id="IPR000858">
    <property type="entry name" value="S_locus_glycoprot_dom"/>
</dbReference>
<proteinExistence type="predicted"/>
<sequence>MGWDNKSGGFNRILRSWKTTDDPSSGDFSTKLRTSGFPEFYIYNKESITYRSGPWLGNRFSSVPGMKPVDYIDNSFTENNQQVVYSYRVNKTNIYSILSLSSTGLLQRLTWMRQHRVGNSYGTHQRTYVITTKSVGITVIAMRTLHLFVIVSKGLSQ</sequence>
<dbReference type="PANTHER" id="PTHR32444">
    <property type="entry name" value="BULB-TYPE LECTIN DOMAIN-CONTAINING PROTEIN"/>
    <property type="match status" value="1"/>
</dbReference>
<name>A0A178WFL0_ARATH</name>
<dbReference type="GO" id="GO:0048544">
    <property type="term" value="P:recognition of pollen"/>
    <property type="evidence" value="ECO:0007669"/>
    <property type="project" value="InterPro"/>
</dbReference>
<keyword evidence="1" id="KW-0732">Signal</keyword>
<dbReference type="Pfam" id="PF00954">
    <property type="entry name" value="S_locus_glycop"/>
    <property type="match status" value="1"/>
</dbReference>